<feature type="compositionally biased region" description="Basic and acidic residues" evidence="1">
    <location>
        <begin position="31"/>
        <end position="46"/>
    </location>
</feature>
<evidence type="ECO:0000313" key="3">
    <source>
        <dbReference type="Proteomes" id="UP001233172"/>
    </source>
</evidence>
<feature type="region of interest" description="Disordered" evidence="1">
    <location>
        <begin position="31"/>
        <end position="58"/>
    </location>
</feature>
<dbReference type="EMBL" id="JASAOG010000011">
    <property type="protein sequence ID" value="KAK0066061.1"/>
    <property type="molecule type" value="Genomic_DNA"/>
</dbReference>
<evidence type="ECO:0000313" key="2">
    <source>
        <dbReference type="EMBL" id="KAK0066061.1"/>
    </source>
</evidence>
<protein>
    <submittedName>
        <fullName evidence="2">Origin recognition complex subunit 1</fullName>
    </submittedName>
</protein>
<name>A0AAD8C420_BIOPF</name>
<dbReference type="Proteomes" id="UP001233172">
    <property type="component" value="Unassembled WGS sequence"/>
</dbReference>
<gene>
    <name evidence="2" type="ORF">Bpfe_004182</name>
</gene>
<organism evidence="2 3">
    <name type="scientific">Biomphalaria pfeifferi</name>
    <name type="common">Bloodfluke planorb</name>
    <name type="synonym">Freshwater snail</name>
    <dbReference type="NCBI Taxonomy" id="112525"/>
    <lineage>
        <taxon>Eukaryota</taxon>
        <taxon>Metazoa</taxon>
        <taxon>Spiralia</taxon>
        <taxon>Lophotrochozoa</taxon>
        <taxon>Mollusca</taxon>
        <taxon>Gastropoda</taxon>
        <taxon>Heterobranchia</taxon>
        <taxon>Euthyneura</taxon>
        <taxon>Panpulmonata</taxon>
        <taxon>Hygrophila</taxon>
        <taxon>Lymnaeoidea</taxon>
        <taxon>Planorbidae</taxon>
        <taxon>Biomphalaria</taxon>
    </lineage>
</organism>
<accession>A0AAD8C420</accession>
<reference evidence="2" key="1">
    <citation type="journal article" date="2023" name="PLoS Negl. Trop. Dis.">
        <title>A genome sequence for Biomphalaria pfeifferi, the major vector snail for the human-infecting parasite Schistosoma mansoni.</title>
        <authorList>
            <person name="Bu L."/>
            <person name="Lu L."/>
            <person name="Laidemitt M.R."/>
            <person name="Zhang S.M."/>
            <person name="Mutuku M."/>
            <person name="Mkoji G."/>
            <person name="Steinauer M."/>
            <person name="Loker E.S."/>
        </authorList>
    </citation>
    <scope>NUCLEOTIDE SEQUENCE</scope>
    <source>
        <strain evidence="2">KasaAsao</strain>
    </source>
</reference>
<sequence length="94" mass="11386">MMITMMTKIMRTLKWKESPKKFDASKFRAANKEQKKDFPTLKDDMTTPRYFQPPDQTLDDIDVKKRDDTYLYKQAPNYDKDELDLMRQLEEELL</sequence>
<evidence type="ECO:0000256" key="1">
    <source>
        <dbReference type="SAM" id="MobiDB-lite"/>
    </source>
</evidence>
<comment type="caution">
    <text evidence="2">The sequence shown here is derived from an EMBL/GenBank/DDBJ whole genome shotgun (WGS) entry which is preliminary data.</text>
</comment>
<proteinExistence type="predicted"/>
<keyword evidence="3" id="KW-1185">Reference proteome</keyword>
<reference evidence="2" key="2">
    <citation type="submission" date="2023-04" db="EMBL/GenBank/DDBJ databases">
        <authorList>
            <person name="Bu L."/>
            <person name="Lu L."/>
            <person name="Laidemitt M.R."/>
            <person name="Zhang S.M."/>
            <person name="Mutuku M."/>
            <person name="Mkoji G."/>
            <person name="Steinauer M."/>
            <person name="Loker E.S."/>
        </authorList>
    </citation>
    <scope>NUCLEOTIDE SEQUENCE</scope>
    <source>
        <strain evidence="2">KasaAsao</strain>
        <tissue evidence="2">Whole Snail</tissue>
    </source>
</reference>
<dbReference type="AlphaFoldDB" id="A0AAD8C420"/>